<gene>
    <name evidence="1" type="ORF">BELL_0194g00010</name>
</gene>
<dbReference type="EMBL" id="PQXM01000193">
    <property type="protein sequence ID" value="TGO75751.1"/>
    <property type="molecule type" value="Genomic_DNA"/>
</dbReference>
<dbReference type="Proteomes" id="UP000297229">
    <property type="component" value="Unassembled WGS sequence"/>
</dbReference>
<evidence type="ECO:0000313" key="1">
    <source>
        <dbReference type="EMBL" id="TGO75751.1"/>
    </source>
</evidence>
<organism evidence="1 2">
    <name type="scientific">Botrytis elliptica</name>
    <dbReference type="NCBI Taxonomy" id="278938"/>
    <lineage>
        <taxon>Eukaryota</taxon>
        <taxon>Fungi</taxon>
        <taxon>Dikarya</taxon>
        <taxon>Ascomycota</taxon>
        <taxon>Pezizomycotina</taxon>
        <taxon>Leotiomycetes</taxon>
        <taxon>Helotiales</taxon>
        <taxon>Sclerotiniaceae</taxon>
        <taxon>Botrytis</taxon>
    </lineage>
</organism>
<reference evidence="1 2" key="1">
    <citation type="submission" date="2017-12" db="EMBL/GenBank/DDBJ databases">
        <title>Comparative genomics of Botrytis spp.</title>
        <authorList>
            <person name="Valero-Jimenez C.A."/>
            <person name="Tapia P."/>
            <person name="Veloso J."/>
            <person name="Silva-Moreno E."/>
            <person name="Staats M."/>
            <person name="Valdes J.H."/>
            <person name="Van Kan J.A.L."/>
        </authorList>
    </citation>
    <scope>NUCLEOTIDE SEQUENCE [LARGE SCALE GENOMIC DNA]</scope>
    <source>
        <strain evidence="1 2">Be9601</strain>
    </source>
</reference>
<evidence type="ECO:0000313" key="2">
    <source>
        <dbReference type="Proteomes" id="UP000297229"/>
    </source>
</evidence>
<accession>A0A4Z1JPQ5</accession>
<keyword evidence="2" id="KW-1185">Reference proteome</keyword>
<comment type="caution">
    <text evidence="1">The sequence shown here is derived from an EMBL/GenBank/DDBJ whole genome shotgun (WGS) entry which is preliminary data.</text>
</comment>
<name>A0A4Z1JPQ5_9HELO</name>
<sequence length="141" mass="15633">MFRFGSTYVPLLDFTTSFPYDAYGDLISHADHVVHCRFPQLTYPPPHQKRLSTPTTTAKLYNGIAPLDPNHAGSIDFLGQINICNSLRAAEAQAIWSTAYPCGHLALSTLAEMQQRVAYTNGFSRRRYPSHGQKGGCISID</sequence>
<dbReference type="AlphaFoldDB" id="A0A4Z1JPQ5"/>
<protein>
    <submittedName>
        <fullName evidence="1">Uncharacterized protein</fullName>
    </submittedName>
</protein>
<proteinExistence type="predicted"/>